<keyword evidence="4" id="KW-1185">Reference proteome</keyword>
<dbReference type="PROSITE" id="PS00061">
    <property type="entry name" value="ADH_SHORT"/>
    <property type="match status" value="1"/>
</dbReference>
<evidence type="ECO:0000256" key="2">
    <source>
        <dbReference type="ARBA" id="ARBA00023002"/>
    </source>
</evidence>
<dbReference type="HOGENOM" id="CLU_010194_1_1_1"/>
<accession>A0A0E0BIL8</accession>
<dbReference type="PRINTS" id="PR00081">
    <property type="entry name" value="GDHRDH"/>
</dbReference>
<keyword evidence="2" id="KW-0560">Oxidoreductase</keyword>
<dbReference type="STRING" id="40148.A0A0E0BIL8"/>
<organism evidence="3">
    <name type="scientific">Oryza glumipatula</name>
    <dbReference type="NCBI Taxonomy" id="40148"/>
    <lineage>
        <taxon>Eukaryota</taxon>
        <taxon>Viridiplantae</taxon>
        <taxon>Streptophyta</taxon>
        <taxon>Embryophyta</taxon>
        <taxon>Tracheophyta</taxon>
        <taxon>Spermatophyta</taxon>
        <taxon>Magnoliopsida</taxon>
        <taxon>Liliopsida</taxon>
        <taxon>Poales</taxon>
        <taxon>Poaceae</taxon>
        <taxon>BOP clade</taxon>
        <taxon>Oryzoideae</taxon>
        <taxon>Oryzeae</taxon>
        <taxon>Oryzinae</taxon>
        <taxon>Oryza</taxon>
    </lineage>
</organism>
<dbReference type="InterPro" id="IPR020904">
    <property type="entry name" value="Sc_DH/Rdtase_CS"/>
</dbReference>
<dbReference type="PRINTS" id="PR00080">
    <property type="entry name" value="SDRFAMILY"/>
</dbReference>
<dbReference type="eggNOG" id="KOG0725">
    <property type="taxonomic scope" value="Eukaryota"/>
</dbReference>
<reference evidence="3" key="2">
    <citation type="submission" date="2018-05" db="EMBL/GenBank/DDBJ databases">
        <title>OgluRS3 (Oryza glumaepatula Reference Sequence Version 3).</title>
        <authorList>
            <person name="Zhang J."/>
            <person name="Kudrna D."/>
            <person name="Lee S."/>
            <person name="Talag J."/>
            <person name="Welchert J."/>
            <person name="Wing R.A."/>
        </authorList>
    </citation>
    <scope>NUCLEOTIDE SEQUENCE [LARGE SCALE GENOMIC DNA]</scope>
</reference>
<dbReference type="Proteomes" id="UP000026961">
    <property type="component" value="Chromosome 11"/>
</dbReference>
<protein>
    <recommendedName>
        <fullName evidence="5">Tropinone reductase I</fullName>
    </recommendedName>
</protein>
<evidence type="ECO:0008006" key="5">
    <source>
        <dbReference type="Google" id="ProtNLM"/>
    </source>
</evidence>
<dbReference type="PANTHER" id="PTHR42898">
    <property type="entry name" value="TROPINONE REDUCTASE"/>
    <property type="match status" value="1"/>
</dbReference>
<reference evidence="3" key="1">
    <citation type="submission" date="2015-04" db="UniProtKB">
        <authorList>
            <consortium name="EnsemblPlants"/>
        </authorList>
    </citation>
    <scope>IDENTIFICATION</scope>
</reference>
<dbReference type="Gramene" id="OGLUM11G11710.1">
    <property type="protein sequence ID" value="OGLUM11G11710.1"/>
    <property type="gene ID" value="OGLUM11G11710"/>
</dbReference>
<dbReference type="AlphaFoldDB" id="A0A0E0BIL8"/>
<evidence type="ECO:0000313" key="3">
    <source>
        <dbReference type="EnsemblPlants" id="OGLUM11G11710.1"/>
    </source>
</evidence>
<dbReference type="InterPro" id="IPR036291">
    <property type="entry name" value="NAD(P)-bd_dom_sf"/>
</dbReference>
<evidence type="ECO:0000313" key="4">
    <source>
        <dbReference type="Proteomes" id="UP000026961"/>
    </source>
</evidence>
<name>A0A0E0BIL8_9ORYZ</name>
<dbReference type="GO" id="GO:0016491">
    <property type="term" value="F:oxidoreductase activity"/>
    <property type="evidence" value="ECO:0007669"/>
    <property type="project" value="UniProtKB-KW"/>
</dbReference>
<keyword evidence="1" id="KW-0521">NADP</keyword>
<dbReference type="InterPro" id="IPR045000">
    <property type="entry name" value="TR"/>
</dbReference>
<dbReference type="SUPFAM" id="SSF51735">
    <property type="entry name" value="NAD(P)-binding Rossmann-fold domains"/>
    <property type="match status" value="1"/>
</dbReference>
<dbReference type="EnsemblPlants" id="OGLUM11G11710.1">
    <property type="protein sequence ID" value="OGLUM11G11710.1"/>
    <property type="gene ID" value="OGLUM11G11710"/>
</dbReference>
<dbReference type="Gene3D" id="3.40.50.720">
    <property type="entry name" value="NAD(P)-binding Rossmann-like Domain"/>
    <property type="match status" value="1"/>
</dbReference>
<dbReference type="InterPro" id="IPR002347">
    <property type="entry name" value="SDR_fam"/>
</dbReference>
<evidence type="ECO:0000256" key="1">
    <source>
        <dbReference type="ARBA" id="ARBA00022857"/>
    </source>
</evidence>
<sequence>MATTSFKKERWSLAGATALVTGGSKGIGRAIVEELASFGATVHTCARNEAELSRCQDECNSRGLAVTVSACDVSVRADREALAARVNNVGTSYLKPAVELTPEETSSLMATNFESCFHLSQLAYPLLKASGRGNIINISSAAASLALPSLPVYSAAKGAMNQVTRNLASEWASDGVRVNCVAPGYIKTPLLADYVASEIFEESDYSRIPLGRVGDPEEISSLVAFLCMPAASYITGQVICVDGGRTLS</sequence>
<proteinExistence type="predicted"/>
<dbReference type="PANTHER" id="PTHR42898:SF39">
    <property type="entry name" value="OS11G0438700 PROTEIN"/>
    <property type="match status" value="1"/>
</dbReference>
<dbReference type="FunFam" id="3.40.50.720:FF:000084">
    <property type="entry name" value="Short-chain dehydrogenase reductase"/>
    <property type="match status" value="1"/>
</dbReference>
<dbReference type="Pfam" id="PF13561">
    <property type="entry name" value="adh_short_C2"/>
    <property type="match status" value="1"/>
</dbReference>